<name>A0A7I8VZD5_9ANNE</name>
<feature type="transmembrane region" description="Helical" evidence="10">
    <location>
        <begin position="203"/>
        <end position="224"/>
    </location>
</feature>
<dbReference type="InterPro" id="IPR000425">
    <property type="entry name" value="MIP"/>
</dbReference>
<dbReference type="EMBL" id="CAJFCJ010000014">
    <property type="protein sequence ID" value="CAD5121659.1"/>
    <property type="molecule type" value="Genomic_DNA"/>
</dbReference>
<feature type="transmembrane region" description="Helical" evidence="10">
    <location>
        <begin position="12"/>
        <end position="31"/>
    </location>
</feature>
<dbReference type="PANTHER" id="PTHR19139">
    <property type="entry name" value="AQUAPORIN TRANSPORTER"/>
    <property type="match status" value="1"/>
</dbReference>
<feature type="transmembrane region" description="Helical" evidence="10">
    <location>
        <begin position="133"/>
        <end position="151"/>
    </location>
</feature>
<dbReference type="AlphaFoldDB" id="A0A7I8VZD5"/>
<dbReference type="NCBIfam" id="TIGR00861">
    <property type="entry name" value="MIP"/>
    <property type="match status" value="1"/>
</dbReference>
<dbReference type="InterPro" id="IPR022357">
    <property type="entry name" value="MIP_CS"/>
</dbReference>
<evidence type="ECO:0000256" key="4">
    <source>
        <dbReference type="ARBA" id="ARBA00022475"/>
    </source>
</evidence>
<dbReference type="PRINTS" id="PR00783">
    <property type="entry name" value="MINTRINSICP"/>
</dbReference>
<comment type="caution">
    <text evidence="11">The sequence shown here is derived from an EMBL/GenBank/DDBJ whole genome shotgun (WGS) entry which is preliminary data.</text>
</comment>
<comment type="similarity">
    <text evidence="2 8">Belongs to the MIP/aquaporin (TC 1.A.8) family.</text>
</comment>
<dbReference type="PANTHER" id="PTHR19139:SF199">
    <property type="entry name" value="MIP17260P"/>
    <property type="match status" value="1"/>
</dbReference>
<evidence type="ECO:0000256" key="3">
    <source>
        <dbReference type="ARBA" id="ARBA00022448"/>
    </source>
</evidence>
<gene>
    <name evidence="11" type="ORF">DGYR_LOCUS9580</name>
</gene>
<dbReference type="InterPro" id="IPR034294">
    <property type="entry name" value="Aquaporin_transptr"/>
</dbReference>
<comment type="subcellular location">
    <subcellularLocation>
        <location evidence="1">Cell membrane</location>
        <topology evidence="1">Multi-pass membrane protein</topology>
    </subcellularLocation>
</comment>
<evidence type="ECO:0000256" key="9">
    <source>
        <dbReference type="SAM" id="MobiDB-lite"/>
    </source>
</evidence>
<evidence type="ECO:0000256" key="1">
    <source>
        <dbReference type="ARBA" id="ARBA00004651"/>
    </source>
</evidence>
<organism evidence="11 12">
    <name type="scientific">Dimorphilus gyrociliatus</name>
    <dbReference type="NCBI Taxonomy" id="2664684"/>
    <lineage>
        <taxon>Eukaryota</taxon>
        <taxon>Metazoa</taxon>
        <taxon>Spiralia</taxon>
        <taxon>Lophotrochozoa</taxon>
        <taxon>Annelida</taxon>
        <taxon>Polychaeta</taxon>
        <taxon>Polychaeta incertae sedis</taxon>
        <taxon>Dinophilidae</taxon>
        <taxon>Dimorphilus</taxon>
    </lineage>
</organism>
<dbReference type="SUPFAM" id="SSF81338">
    <property type="entry name" value="Aquaporin-like"/>
    <property type="match status" value="1"/>
</dbReference>
<feature type="transmembrane region" description="Helical" evidence="10">
    <location>
        <begin position="88"/>
        <end position="109"/>
    </location>
</feature>
<evidence type="ECO:0000313" key="12">
    <source>
        <dbReference type="Proteomes" id="UP000549394"/>
    </source>
</evidence>
<feature type="compositionally biased region" description="Acidic residues" evidence="9">
    <location>
        <begin position="281"/>
        <end position="296"/>
    </location>
</feature>
<proteinExistence type="inferred from homology"/>
<dbReference type="Pfam" id="PF00230">
    <property type="entry name" value="MIP"/>
    <property type="match status" value="1"/>
</dbReference>
<keyword evidence="4" id="KW-1003">Cell membrane</keyword>
<evidence type="ECO:0000256" key="5">
    <source>
        <dbReference type="ARBA" id="ARBA00022692"/>
    </source>
</evidence>
<dbReference type="GO" id="GO:0015250">
    <property type="term" value="F:water channel activity"/>
    <property type="evidence" value="ECO:0007669"/>
    <property type="project" value="TreeGrafter"/>
</dbReference>
<feature type="transmembrane region" description="Helical" evidence="10">
    <location>
        <begin position="43"/>
        <end position="67"/>
    </location>
</feature>
<keyword evidence="12" id="KW-1185">Reference proteome</keyword>
<dbReference type="PROSITE" id="PS00221">
    <property type="entry name" value="MIP"/>
    <property type="match status" value="1"/>
</dbReference>
<dbReference type="PROSITE" id="PS51257">
    <property type="entry name" value="PROKAR_LIPOPROTEIN"/>
    <property type="match status" value="1"/>
</dbReference>
<reference evidence="11 12" key="1">
    <citation type="submission" date="2020-08" db="EMBL/GenBank/DDBJ databases">
        <authorList>
            <person name="Hejnol A."/>
        </authorList>
    </citation>
    <scope>NUCLEOTIDE SEQUENCE [LARGE SCALE GENOMIC DNA]</scope>
</reference>
<evidence type="ECO:0000256" key="8">
    <source>
        <dbReference type="RuleBase" id="RU000477"/>
    </source>
</evidence>
<dbReference type="Proteomes" id="UP000549394">
    <property type="component" value="Unassembled WGS sequence"/>
</dbReference>
<evidence type="ECO:0000313" key="11">
    <source>
        <dbReference type="EMBL" id="CAD5121659.1"/>
    </source>
</evidence>
<accession>A0A7I8VZD5</accession>
<dbReference type="GO" id="GO:0005886">
    <property type="term" value="C:plasma membrane"/>
    <property type="evidence" value="ECO:0007669"/>
    <property type="project" value="UniProtKB-SubCell"/>
</dbReference>
<evidence type="ECO:0000256" key="10">
    <source>
        <dbReference type="SAM" id="Phobius"/>
    </source>
</evidence>
<keyword evidence="5 8" id="KW-0812">Transmembrane</keyword>
<keyword evidence="6 10" id="KW-1133">Transmembrane helix</keyword>
<evidence type="ECO:0000256" key="6">
    <source>
        <dbReference type="ARBA" id="ARBA00022989"/>
    </source>
</evidence>
<feature type="region of interest" description="Disordered" evidence="9">
    <location>
        <begin position="276"/>
        <end position="296"/>
    </location>
</feature>
<dbReference type="Gene3D" id="1.20.1080.10">
    <property type="entry name" value="Glycerol uptake facilitator protein"/>
    <property type="match status" value="1"/>
</dbReference>
<dbReference type="InterPro" id="IPR023271">
    <property type="entry name" value="Aquaporin-like"/>
</dbReference>
<sequence>MNVEVDKLKSKVFWQSVGAEAVGTFILVFVGCGSCLTNEGSPILRISLTFGLVLAAIIYAIGPVSGAHVNPTVTIGMAVCRRISIIKAVFYIVAQCLGGIVGAAILYGLTPSNLKPTLLGTTSPAPNVTDGQAFGIELFISSIFSFSVFSTTDPIHNDGSSPFVVGIVVAAIHMYAVPLTGSSLNAARSFGPALISGIWKSHWIYWFSTILGGVVGGVLYDQAFSSRSSLRRVRKTFMGTKTRREPNLDDSIDDRDIDSYDEKSFLKEKTKTERNLPTVAEVDEVDEAIEEEQLQP</sequence>
<keyword evidence="7 10" id="KW-0472">Membrane</keyword>
<keyword evidence="3 8" id="KW-0813">Transport</keyword>
<feature type="transmembrane region" description="Helical" evidence="10">
    <location>
        <begin position="163"/>
        <end position="183"/>
    </location>
</feature>
<dbReference type="CDD" id="cd00333">
    <property type="entry name" value="MIP"/>
    <property type="match status" value="1"/>
</dbReference>
<evidence type="ECO:0000256" key="2">
    <source>
        <dbReference type="ARBA" id="ARBA00006175"/>
    </source>
</evidence>
<protein>
    <submittedName>
        <fullName evidence="11">Uncharacterized protein</fullName>
    </submittedName>
</protein>
<dbReference type="OrthoDB" id="3222at2759"/>
<evidence type="ECO:0000256" key="7">
    <source>
        <dbReference type="ARBA" id="ARBA00023136"/>
    </source>
</evidence>